<name>B9CXR2_CAMRE</name>
<gene>
    <name evidence="1" type="ORF">CAMRE0001_0072</name>
</gene>
<proteinExistence type="predicted"/>
<keyword evidence="2" id="KW-1185">Reference proteome</keyword>
<organism evidence="1 2">
    <name type="scientific">Campylobacter rectus RM3267</name>
    <dbReference type="NCBI Taxonomy" id="553218"/>
    <lineage>
        <taxon>Bacteria</taxon>
        <taxon>Pseudomonadati</taxon>
        <taxon>Campylobacterota</taxon>
        <taxon>Epsilonproteobacteria</taxon>
        <taxon>Campylobacterales</taxon>
        <taxon>Campylobacteraceae</taxon>
        <taxon>Campylobacter</taxon>
    </lineage>
</organism>
<evidence type="ECO:0000313" key="2">
    <source>
        <dbReference type="Proteomes" id="UP000003082"/>
    </source>
</evidence>
<reference evidence="1 2" key="1">
    <citation type="submission" date="2008-08" db="EMBL/GenBank/DDBJ databases">
        <authorList>
            <person name="Madupu R."/>
            <person name="Durkin A.S."/>
            <person name="Torralba M."/>
            <person name="Methe B."/>
            <person name="Sutton G.G."/>
            <person name="Strausberg R.L."/>
            <person name="Nelson K.E."/>
        </authorList>
    </citation>
    <scope>NUCLEOTIDE SEQUENCE [LARGE SCALE GENOMIC DNA]</scope>
    <source>
        <strain evidence="1 2">RM3267</strain>
    </source>
</reference>
<evidence type="ECO:0000313" key="1">
    <source>
        <dbReference type="EMBL" id="EEF15474.1"/>
    </source>
</evidence>
<protein>
    <submittedName>
        <fullName evidence="1">Uncharacterized protein</fullName>
    </submittedName>
</protein>
<dbReference type="AlphaFoldDB" id="B9CXR2"/>
<dbReference type="Proteomes" id="UP000003082">
    <property type="component" value="Unassembled WGS sequence"/>
</dbReference>
<comment type="caution">
    <text evidence="1">The sequence shown here is derived from an EMBL/GenBank/DDBJ whole genome shotgun (WGS) entry which is preliminary data.</text>
</comment>
<accession>B9CXR2</accession>
<sequence>MSRLLAAPQPLKGTNELLNSDEVLYDVKRRYRFATDADARSLSRQSRQ</sequence>
<dbReference type="EMBL" id="ACFU01000001">
    <property type="protein sequence ID" value="EEF15474.1"/>
    <property type="molecule type" value="Genomic_DNA"/>
</dbReference>